<dbReference type="InterPro" id="IPR052125">
    <property type="entry name" value="KLHDC10"/>
</dbReference>
<proteinExistence type="predicted"/>
<evidence type="ECO:0000313" key="3">
    <source>
        <dbReference type="Proteomes" id="UP000887565"/>
    </source>
</evidence>
<sequence length="400" mass="45184">MSVEEISSTNNRSTAAASSSISLTPPSLISHKVIIDECDRGLYLIGGWKDESFNQENFVRDVWKLNFSSNLWTKLRSRDAPPSLANHTVARLDARRILVYGGSLLGRGDSLGNNNETYLYDTKNQLWSKLATTGDICPKPSRHWFGQAMCKVGSKLYVATGRRDRAFGDGQLLIHSLDLNSLRWSYLSTPDFEPEGRVRHELVVYDGKLYIFGGAQCSFEKTFTMKTIPCFDPISATWIDRATKPDPKAGHPESRTCHTIVRYGENLYVCGGYFIPDSRSDQKAKSFDDFWKFHLPTFQWTKMASTLPFNLWAHAADITSDGRLYILGGCRTTTTGKKRRSETVLTLNIGIPRLENLAWRSAFGNFAPRSLLDGDLTKKSAILNNQEYGLTNYFIEKLNW</sequence>
<keyword evidence="3" id="KW-1185">Reference proteome</keyword>
<dbReference type="AlphaFoldDB" id="A0A915HY99"/>
<dbReference type="PANTHER" id="PTHR46428:SF1">
    <property type="entry name" value="KELCH DOMAIN-CONTAINING PROTEIN 10"/>
    <property type="match status" value="1"/>
</dbReference>
<dbReference type="PANTHER" id="PTHR46428">
    <property type="entry name" value="KELCH DOMAIN-CONTAINING PROTEIN 10"/>
    <property type="match status" value="1"/>
</dbReference>
<dbReference type="Proteomes" id="UP000887565">
    <property type="component" value="Unplaced"/>
</dbReference>
<dbReference type="InterPro" id="IPR015915">
    <property type="entry name" value="Kelch-typ_b-propeller"/>
</dbReference>
<dbReference type="OMA" id="WREINCT"/>
<dbReference type="GO" id="GO:0032874">
    <property type="term" value="P:positive regulation of stress-activated MAPK cascade"/>
    <property type="evidence" value="ECO:0007669"/>
    <property type="project" value="TreeGrafter"/>
</dbReference>
<dbReference type="Pfam" id="PF07646">
    <property type="entry name" value="Kelch_2"/>
    <property type="match status" value="1"/>
</dbReference>
<evidence type="ECO:0000256" key="2">
    <source>
        <dbReference type="ARBA" id="ARBA00022737"/>
    </source>
</evidence>
<dbReference type="SUPFAM" id="SSF117281">
    <property type="entry name" value="Kelch motif"/>
    <property type="match status" value="1"/>
</dbReference>
<organism evidence="3 4">
    <name type="scientific">Romanomermis culicivorax</name>
    <name type="common">Nematode worm</name>
    <dbReference type="NCBI Taxonomy" id="13658"/>
    <lineage>
        <taxon>Eukaryota</taxon>
        <taxon>Metazoa</taxon>
        <taxon>Ecdysozoa</taxon>
        <taxon>Nematoda</taxon>
        <taxon>Enoplea</taxon>
        <taxon>Dorylaimia</taxon>
        <taxon>Mermithida</taxon>
        <taxon>Mermithoidea</taxon>
        <taxon>Mermithidae</taxon>
        <taxon>Romanomermis</taxon>
    </lineage>
</organism>
<dbReference type="InterPro" id="IPR011498">
    <property type="entry name" value="Kelch_2"/>
</dbReference>
<evidence type="ECO:0000256" key="1">
    <source>
        <dbReference type="ARBA" id="ARBA00022441"/>
    </source>
</evidence>
<keyword evidence="1" id="KW-0880">Kelch repeat</keyword>
<accession>A0A915HY99</accession>
<reference evidence="4" key="1">
    <citation type="submission" date="2022-11" db="UniProtKB">
        <authorList>
            <consortium name="WormBaseParasite"/>
        </authorList>
    </citation>
    <scope>IDENTIFICATION</scope>
</reference>
<dbReference type="Gene3D" id="2.120.10.80">
    <property type="entry name" value="Kelch-type beta propeller"/>
    <property type="match status" value="2"/>
</dbReference>
<keyword evidence="2" id="KW-0677">Repeat</keyword>
<name>A0A915HY99_ROMCU</name>
<evidence type="ECO:0000313" key="4">
    <source>
        <dbReference type="WBParaSite" id="nRc.2.0.1.t06869-RA"/>
    </source>
</evidence>
<dbReference type="WBParaSite" id="nRc.2.0.1.t06869-RA">
    <property type="protein sequence ID" value="nRc.2.0.1.t06869-RA"/>
    <property type="gene ID" value="nRc.2.0.1.g06869"/>
</dbReference>
<protein>
    <submittedName>
        <fullName evidence="4">Uncharacterized protein</fullName>
    </submittedName>
</protein>
<dbReference type="Pfam" id="PF24681">
    <property type="entry name" value="Kelch_KLHDC2_KLHL20_DRC7"/>
    <property type="match status" value="1"/>
</dbReference>